<organism evidence="2 3">
    <name type="scientific">Gluconobacter sphaericus NBRC 12467</name>
    <dbReference type="NCBI Taxonomy" id="1307951"/>
    <lineage>
        <taxon>Bacteria</taxon>
        <taxon>Pseudomonadati</taxon>
        <taxon>Pseudomonadota</taxon>
        <taxon>Alphaproteobacteria</taxon>
        <taxon>Acetobacterales</taxon>
        <taxon>Acetobacteraceae</taxon>
        <taxon>Gluconobacter</taxon>
    </lineage>
</organism>
<dbReference type="Proteomes" id="UP001156708">
    <property type="component" value="Unassembled WGS sequence"/>
</dbReference>
<comment type="caution">
    <text evidence="2">The sequence shown here is derived from an EMBL/GenBank/DDBJ whole genome shotgun (WGS) entry which is preliminary data.</text>
</comment>
<feature type="region of interest" description="Disordered" evidence="1">
    <location>
        <begin position="18"/>
        <end position="40"/>
    </location>
</feature>
<name>A0AA37WCE6_9PROT</name>
<keyword evidence="3" id="KW-1185">Reference proteome</keyword>
<evidence type="ECO:0000256" key="1">
    <source>
        <dbReference type="SAM" id="MobiDB-lite"/>
    </source>
</evidence>
<evidence type="ECO:0000313" key="2">
    <source>
        <dbReference type="EMBL" id="GLQ85626.1"/>
    </source>
</evidence>
<proteinExistence type="predicted"/>
<sequence length="40" mass="4511">MLRIYALHLWARKSEKGLRKAPNGRECGDMGDNILPEAAE</sequence>
<evidence type="ECO:0000313" key="3">
    <source>
        <dbReference type="Proteomes" id="UP001156708"/>
    </source>
</evidence>
<protein>
    <submittedName>
        <fullName evidence="2">Uncharacterized protein</fullName>
    </submittedName>
</protein>
<dbReference type="AlphaFoldDB" id="A0AA37WCE6"/>
<accession>A0AA37WCE6</accession>
<reference evidence="3" key="1">
    <citation type="journal article" date="2019" name="Int. J. Syst. Evol. Microbiol.">
        <title>The Global Catalogue of Microorganisms (GCM) 10K type strain sequencing project: providing services to taxonomists for standard genome sequencing and annotation.</title>
        <authorList>
            <consortium name="The Broad Institute Genomics Platform"/>
            <consortium name="The Broad Institute Genome Sequencing Center for Infectious Disease"/>
            <person name="Wu L."/>
            <person name="Ma J."/>
        </authorList>
    </citation>
    <scope>NUCLEOTIDE SEQUENCE [LARGE SCALE GENOMIC DNA]</scope>
    <source>
        <strain evidence="3">NBRC 12467</strain>
    </source>
</reference>
<gene>
    <name evidence="2" type="ORF">GCM10007872_25360</name>
</gene>
<dbReference type="EMBL" id="BSNZ01000019">
    <property type="protein sequence ID" value="GLQ85626.1"/>
    <property type="molecule type" value="Genomic_DNA"/>
</dbReference>